<proteinExistence type="predicted"/>
<keyword evidence="3" id="KW-1185">Reference proteome</keyword>
<keyword evidence="1" id="KW-0812">Transmembrane</keyword>
<protein>
    <recommendedName>
        <fullName evidence="4">Gap protein</fullName>
    </recommendedName>
</protein>
<feature type="transmembrane region" description="Helical" evidence="1">
    <location>
        <begin position="150"/>
        <end position="167"/>
    </location>
</feature>
<dbReference type="Proteomes" id="UP000193529">
    <property type="component" value="Unassembled WGS sequence"/>
</dbReference>
<dbReference type="EMBL" id="LQPJ01000054">
    <property type="protein sequence ID" value="ORW28869.1"/>
    <property type="molecule type" value="Genomic_DNA"/>
</dbReference>
<evidence type="ECO:0000256" key="1">
    <source>
        <dbReference type="SAM" id="Phobius"/>
    </source>
</evidence>
<dbReference type="InterPro" id="IPR021315">
    <property type="entry name" value="Gap/Sap"/>
</dbReference>
<evidence type="ECO:0000313" key="3">
    <source>
        <dbReference type="Proteomes" id="UP000193529"/>
    </source>
</evidence>
<dbReference type="STRING" id="153971.AWC19_26510"/>
<feature type="transmembrane region" description="Helical" evidence="1">
    <location>
        <begin position="86"/>
        <end position="104"/>
    </location>
</feature>
<feature type="transmembrane region" description="Helical" evidence="1">
    <location>
        <begin position="187"/>
        <end position="211"/>
    </location>
</feature>
<evidence type="ECO:0008006" key="4">
    <source>
        <dbReference type="Google" id="ProtNLM"/>
    </source>
</evidence>
<feature type="transmembrane region" description="Helical" evidence="1">
    <location>
        <begin position="6"/>
        <end position="26"/>
    </location>
</feature>
<feature type="transmembrane region" description="Helical" evidence="1">
    <location>
        <begin position="33"/>
        <end position="57"/>
    </location>
</feature>
<keyword evidence="1" id="KW-0472">Membrane</keyword>
<organism evidence="2 3">
    <name type="scientific">Mycobacterium palustre</name>
    <dbReference type="NCBI Taxonomy" id="153971"/>
    <lineage>
        <taxon>Bacteria</taxon>
        <taxon>Bacillati</taxon>
        <taxon>Actinomycetota</taxon>
        <taxon>Actinomycetes</taxon>
        <taxon>Mycobacteriales</taxon>
        <taxon>Mycobacteriaceae</taxon>
        <taxon>Mycobacterium</taxon>
        <taxon>Mycobacterium simiae complex</taxon>
    </lineage>
</organism>
<dbReference type="AlphaFoldDB" id="A0A1X1ZXW2"/>
<feature type="transmembrane region" description="Helical" evidence="1">
    <location>
        <begin position="232"/>
        <end position="250"/>
    </location>
</feature>
<keyword evidence="1" id="KW-1133">Transmembrane helix</keyword>
<name>A0A1X1ZXW2_9MYCO</name>
<dbReference type="Pfam" id="PF11139">
    <property type="entry name" value="SfLAP"/>
    <property type="match status" value="1"/>
</dbReference>
<evidence type="ECO:0000313" key="2">
    <source>
        <dbReference type="EMBL" id="ORW28869.1"/>
    </source>
</evidence>
<dbReference type="RefSeq" id="WP_085076829.1">
    <property type="nucleotide sequence ID" value="NZ_JACKRZ010000164.1"/>
</dbReference>
<dbReference type="OrthoDB" id="4627516at2"/>
<sequence length="253" mass="26654">MWTYVVFIGVGMLMDPTRFGIAAVLMSRRRAMVSLLACWVGGMIAGVAVGIAVLIMLHDIALAPIQAAASAINNARSAVVLLAGDHLHLTLGVMALATLALMVARDRGWISWAAPVLAGGGAASESLPARRQRSIASAIGTRIHAILESGFAWPAFVVGLGSTVPPIEGPMVLTFIMGSRAPAGTQFLAFMLFVLLGLAFIELPLVSYLAAPQKTQAAMRAFNAYITAHRRQIFEVMLALMAVGSLMRGISSL</sequence>
<comment type="caution">
    <text evidence="2">The sequence shown here is derived from an EMBL/GenBank/DDBJ whole genome shotgun (WGS) entry which is preliminary data.</text>
</comment>
<gene>
    <name evidence="2" type="ORF">AWC19_26510</name>
</gene>
<reference evidence="2 3" key="1">
    <citation type="submission" date="2016-01" db="EMBL/GenBank/DDBJ databases">
        <title>The new phylogeny of the genus Mycobacterium.</title>
        <authorList>
            <person name="Tarcisio F."/>
            <person name="Conor M."/>
            <person name="Antonella G."/>
            <person name="Elisabetta G."/>
            <person name="Giulia F.S."/>
            <person name="Sara T."/>
            <person name="Anna F."/>
            <person name="Clotilde B."/>
            <person name="Roberto B."/>
            <person name="Veronica D.S."/>
            <person name="Fabio R."/>
            <person name="Monica P."/>
            <person name="Olivier J."/>
            <person name="Enrico T."/>
            <person name="Nicola S."/>
        </authorList>
    </citation>
    <scope>NUCLEOTIDE SEQUENCE [LARGE SCALE GENOMIC DNA]</scope>
    <source>
        <strain evidence="2 3">DSM 44572</strain>
    </source>
</reference>
<accession>A0A1X1ZXW2</accession>